<protein>
    <submittedName>
        <fullName evidence="2">Uncharacterized protein</fullName>
    </submittedName>
</protein>
<comment type="caution">
    <text evidence="2">The sequence shown here is derived from an EMBL/GenBank/DDBJ whole genome shotgun (WGS) entry which is preliminary data.</text>
</comment>
<evidence type="ECO:0000313" key="3">
    <source>
        <dbReference type="Proteomes" id="UP001148018"/>
    </source>
</evidence>
<gene>
    <name evidence="2" type="ORF">NHX12_005146</name>
</gene>
<dbReference type="Proteomes" id="UP001148018">
    <property type="component" value="Unassembled WGS sequence"/>
</dbReference>
<evidence type="ECO:0000256" key="1">
    <source>
        <dbReference type="SAM" id="MobiDB-lite"/>
    </source>
</evidence>
<name>A0A9Q0DR10_9TELE</name>
<feature type="non-terminal residue" evidence="2">
    <location>
        <position position="1"/>
    </location>
</feature>
<organism evidence="2 3">
    <name type="scientific">Muraenolepis orangiensis</name>
    <name type="common">Patagonian moray cod</name>
    <dbReference type="NCBI Taxonomy" id="630683"/>
    <lineage>
        <taxon>Eukaryota</taxon>
        <taxon>Metazoa</taxon>
        <taxon>Chordata</taxon>
        <taxon>Craniata</taxon>
        <taxon>Vertebrata</taxon>
        <taxon>Euteleostomi</taxon>
        <taxon>Actinopterygii</taxon>
        <taxon>Neopterygii</taxon>
        <taxon>Teleostei</taxon>
        <taxon>Neoteleostei</taxon>
        <taxon>Acanthomorphata</taxon>
        <taxon>Zeiogadaria</taxon>
        <taxon>Gadariae</taxon>
        <taxon>Gadiformes</taxon>
        <taxon>Muraenolepidoidei</taxon>
        <taxon>Muraenolepididae</taxon>
        <taxon>Muraenolepis</taxon>
    </lineage>
</organism>
<feature type="region of interest" description="Disordered" evidence="1">
    <location>
        <begin position="1"/>
        <end position="38"/>
    </location>
</feature>
<dbReference type="EMBL" id="JANIIK010000112">
    <property type="protein sequence ID" value="KAJ3592807.1"/>
    <property type="molecule type" value="Genomic_DNA"/>
</dbReference>
<dbReference type="AlphaFoldDB" id="A0A9Q0DR10"/>
<accession>A0A9Q0DR10</accession>
<keyword evidence="3" id="KW-1185">Reference proteome</keyword>
<evidence type="ECO:0000313" key="2">
    <source>
        <dbReference type="EMBL" id="KAJ3592807.1"/>
    </source>
</evidence>
<proteinExistence type="predicted"/>
<reference evidence="2" key="1">
    <citation type="submission" date="2022-07" db="EMBL/GenBank/DDBJ databases">
        <title>Chromosome-level genome of Muraenolepis orangiensis.</title>
        <authorList>
            <person name="Kim J."/>
        </authorList>
    </citation>
    <scope>NUCLEOTIDE SEQUENCE</scope>
    <source>
        <strain evidence="2">KU_S4_2022</strain>
        <tissue evidence="2">Muscle</tissue>
    </source>
</reference>
<sequence>MGAIRSSQRKERKCAYTNAKNQQNLRDRDPPGELRPASVQELRPASVQELRPLAGPAAASPSGLRVAACVPPVENNRSD</sequence>